<organism evidence="1">
    <name type="scientific">Podoviridae sp. ctnCN2</name>
    <dbReference type="NCBI Taxonomy" id="2825274"/>
    <lineage>
        <taxon>Viruses</taxon>
        <taxon>Duplodnaviria</taxon>
        <taxon>Heunggongvirae</taxon>
        <taxon>Uroviricota</taxon>
        <taxon>Caudoviricetes</taxon>
    </lineage>
</organism>
<reference evidence="1" key="1">
    <citation type="journal article" date="2021" name="Proc. Natl. Acad. Sci. U.S.A.">
        <title>A Catalog of Tens of Thousands of Viruses from Human Metagenomes Reveals Hidden Associations with Chronic Diseases.</title>
        <authorList>
            <person name="Tisza M.J."/>
            <person name="Buck C.B."/>
        </authorList>
    </citation>
    <scope>NUCLEOTIDE SEQUENCE</scope>
    <source>
        <strain evidence="1">CtnCN2</strain>
    </source>
</reference>
<sequence length="295" mass="31689">MARRKGNTNEARNMSMVLQAFQNAGLSPNQARILAAEVGRENAFQDRYLWGYHKDPGNGAVNLGIISWQGTRGRNLEKQLAAQGLIKNGVMEQSQRALDAQARFLVNEIKNDPAYAKTKKLFLSNPNVDYNTGVRVLGKDFIRWRIDDPKYAAKGAASRDGFYRKLGGVAPQDGGVVQTGASAPSVAPLIPASGAINAAANTVNDLMAQNAPQSDLMGKNVLAGSVGFAVPETPLQNKLYGEVAEQGLPPQKESIAAVAADTISKTYDQMFNQPLVKSSSPSIDALMQIFNALEV</sequence>
<evidence type="ECO:0000313" key="1">
    <source>
        <dbReference type="EMBL" id="DAE07598.1"/>
    </source>
</evidence>
<proteinExistence type="predicted"/>
<dbReference type="EMBL" id="BK015452">
    <property type="protein sequence ID" value="DAE07598.1"/>
    <property type="molecule type" value="Genomic_DNA"/>
</dbReference>
<name>A0A8S5PKK6_9CAUD</name>
<accession>A0A8S5PKK6</accession>
<protein>
    <submittedName>
        <fullName evidence="1">Morphogenesis protein 1 wall, phi29, hydrolase, infection</fullName>
    </submittedName>
</protein>
<dbReference type="Gene3D" id="1.10.530.10">
    <property type="match status" value="1"/>
</dbReference>
<dbReference type="GO" id="GO:0016787">
    <property type="term" value="F:hydrolase activity"/>
    <property type="evidence" value="ECO:0007669"/>
    <property type="project" value="UniProtKB-KW"/>
</dbReference>
<keyword evidence="1" id="KW-0378">Hydrolase</keyword>